<dbReference type="EMBL" id="DXEX01000022">
    <property type="protein sequence ID" value="HIX58248.1"/>
    <property type="molecule type" value="Genomic_DNA"/>
</dbReference>
<evidence type="ECO:0000259" key="9">
    <source>
        <dbReference type="Pfam" id="PF01895"/>
    </source>
</evidence>
<reference evidence="10" key="2">
    <citation type="submission" date="2021-04" db="EMBL/GenBank/DDBJ databases">
        <authorList>
            <person name="Gilroy R."/>
        </authorList>
    </citation>
    <scope>NUCLEOTIDE SEQUENCE</scope>
    <source>
        <strain evidence="10">ChiSjej1B19-8411</strain>
    </source>
</reference>
<reference evidence="10" key="1">
    <citation type="journal article" date="2021" name="PeerJ">
        <title>Extensive microbial diversity within the chicken gut microbiome revealed by metagenomics and culture.</title>
        <authorList>
            <person name="Gilroy R."/>
            <person name="Ravi A."/>
            <person name="Getino M."/>
            <person name="Pursley I."/>
            <person name="Horton D.L."/>
            <person name="Alikhan N.F."/>
            <person name="Baker D."/>
            <person name="Gharbi K."/>
            <person name="Hall N."/>
            <person name="Watson M."/>
            <person name="Adriaenssens E.M."/>
            <person name="Foster-Nyarko E."/>
            <person name="Jarju S."/>
            <person name="Secka A."/>
            <person name="Antonio M."/>
            <person name="Oren A."/>
            <person name="Chaudhuri R.R."/>
            <person name="La Ragione R."/>
            <person name="Hildebrand F."/>
            <person name="Pallen M.J."/>
        </authorList>
    </citation>
    <scope>NUCLEOTIDE SEQUENCE</scope>
    <source>
        <strain evidence="10">ChiSjej1B19-8411</strain>
    </source>
</reference>
<evidence type="ECO:0000256" key="2">
    <source>
        <dbReference type="ARBA" id="ARBA00008107"/>
    </source>
</evidence>
<accession>A0A9D1WFS3</accession>
<feature type="domain" description="PhoU" evidence="9">
    <location>
        <begin position="17"/>
        <end position="104"/>
    </location>
</feature>
<comment type="similarity">
    <text evidence="2 7">Belongs to the PhoU family.</text>
</comment>
<comment type="function">
    <text evidence="7">Plays a role in the regulation of phosphate uptake.</text>
</comment>
<comment type="caution">
    <text evidence="10">The sequence shown here is derived from an EMBL/GenBank/DDBJ whole genome shotgun (WGS) entry which is preliminary data.</text>
</comment>
<dbReference type="SUPFAM" id="SSF109755">
    <property type="entry name" value="PhoU-like"/>
    <property type="match status" value="1"/>
</dbReference>
<proteinExistence type="inferred from homology"/>
<dbReference type="InterPro" id="IPR028366">
    <property type="entry name" value="PhoU"/>
</dbReference>
<dbReference type="AlphaFoldDB" id="A0A9D1WFS3"/>
<evidence type="ECO:0000256" key="4">
    <source>
        <dbReference type="ARBA" id="ARBA00022448"/>
    </source>
</evidence>
<dbReference type="PANTHER" id="PTHR42930:SF3">
    <property type="entry name" value="PHOSPHATE-SPECIFIC TRANSPORT SYSTEM ACCESSORY PROTEIN PHOU"/>
    <property type="match status" value="1"/>
</dbReference>
<dbReference type="InterPro" id="IPR038078">
    <property type="entry name" value="PhoU-like_sf"/>
</dbReference>
<dbReference type="Gene3D" id="1.20.58.220">
    <property type="entry name" value="Phosphate transport system protein phou homolog 2, domain 2"/>
    <property type="match status" value="1"/>
</dbReference>
<evidence type="ECO:0000256" key="7">
    <source>
        <dbReference type="PIRNR" id="PIRNR003107"/>
    </source>
</evidence>
<feature type="coiled-coil region" evidence="8">
    <location>
        <begin position="38"/>
        <end position="65"/>
    </location>
</feature>
<dbReference type="InterPro" id="IPR026022">
    <property type="entry name" value="PhoU_dom"/>
</dbReference>
<dbReference type="GO" id="GO:0030643">
    <property type="term" value="P:intracellular phosphate ion homeostasis"/>
    <property type="evidence" value="ECO:0007669"/>
    <property type="project" value="InterPro"/>
</dbReference>
<keyword evidence="4 7" id="KW-0813">Transport</keyword>
<name>A0A9D1WFS3_9FIRM</name>
<gene>
    <name evidence="10" type="primary">phoU</name>
    <name evidence="10" type="ORF">IAA45_00820</name>
</gene>
<evidence type="ECO:0000256" key="1">
    <source>
        <dbReference type="ARBA" id="ARBA00004496"/>
    </source>
</evidence>
<dbReference type="Pfam" id="PF01895">
    <property type="entry name" value="PhoU"/>
    <property type="match status" value="2"/>
</dbReference>
<keyword evidence="8" id="KW-0175">Coiled coil</keyword>
<dbReference type="PIRSF" id="PIRSF003107">
    <property type="entry name" value="PhoU"/>
    <property type="match status" value="1"/>
</dbReference>
<evidence type="ECO:0000313" key="11">
    <source>
        <dbReference type="Proteomes" id="UP000886817"/>
    </source>
</evidence>
<organism evidence="10 11">
    <name type="scientific">Candidatus Blautia gallistercoris</name>
    <dbReference type="NCBI Taxonomy" id="2838490"/>
    <lineage>
        <taxon>Bacteria</taxon>
        <taxon>Bacillati</taxon>
        <taxon>Bacillota</taxon>
        <taxon>Clostridia</taxon>
        <taxon>Lachnospirales</taxon>
        <taxon>Lachnospiraceae</taxon>
        <taxon>Blautia</taxon>
    </lineage>
</organism>
<dbReference type="GO" id="GO:0005737">
    <property type="term" value="C:cytoplasm"/>
    <property type="evidence" value="ECO:0007669"/>
    <property type="project" value="UniProtKB-SubCell"/>
</dbReference>
<evidence type="ECO:0000256" key="3">
    <source>
        <dbReference type="ARBA" id="ARBA00011738"/>
    </source>
</evidence>
<comment type="subcellular location">
    <subcellularLocation>
        <location evidence="1 7">Cytoplasm</location>
    </subcellularLocation>
</comment>
<dbReference type="GO" id="GO:0006817">
    <property type="term" value="P:phosphate ion transport"/>
    <property type="evidence" value="ECO:0007669"/>
    <property type="project" value="UniProtKB-KW"/>
</dbReference>
<dbReference type="FunFam" id="1.20.58.220:FF:000004">
    <property type="entry name" value="Phosphate-specific transport system accessory protein PhoU"/>
    <property type="match status" value="1"/>
</dbReference>
<evidence type="ECO:0000313" key="10">
    <source>
        <dbReference type="EMBL" id="HIX58248.1"/>
    </source>
</evidence>
<keyword evidence="5 7" id="KW-0963">Cytoplasm</keyword>
<dbReference type="Proteomes" id="UP000886817">
    <property type="component" value="Unassembled WGS sequence"/>
</dbReference>
<dbReference type="GO" id="GO:0045936">
    <property type="term" value="P:negative regulation of phosphate metabolic process"/>
    <property type="evidence" value="ECO:0007669"/>
    <property type="project" value="InterPro"/>
</dbReference>
<evidence type="ECO:0000256" key="8">
    <source>
        <dbReference type="SAM" id="Coils"/>
    </source>
</evidence>
<comment type="subunit">
    <text evidence="3 7">Homodimer.</text>
</comment>
<dbReference type="PANTHER" id="PTHR42930">
    <property type="entry name" value="PHOSPHATE-SPECIFIC TRANSPORT SYSTEM ACCESSORY PROTEIN PHOU"/>
    <property type="match status" value="1"/>
</dbReference>
<feature type="domain" description="PhoU" evidence="9">
    <location>
        <begin position="118"/>
        <end position="203"/>
    </location>
</feature>
<evidence type="ECO:0000256" key="6">
    <source>
        <dbReference type="ARBA" id="ARBA00022592"/>
    </source>
</evidence>
<protein>
    <recommendedName>
        <fullName evidence="7">Phosphate-specific transport system accessory protein PhoU</fullName>
    </recommendedName>
</protein>
<keyword evidence="6 7" id="KW-0592">Phosphate transport</keyword>
<dbReference type="NCBIfam" id="TIGR02135">
    <property type="entry name" value="phoU_full"/>
    <property type="match status" value="1"/>
</dbReference>
<sequence>MRNRFDEQLNELHVELTGMGALCERAIGNTYRVLMEEDRQAAKVIMNADNEINQAEREIESLCMKLLLMQQPVAGDLRRISAALKMITDLERIGDQAADIAEIVDTANLKAPGEEIPLKQMAEATMKMVTESIDAYVQQDLEIAEKVIRDDDVIDDLFVRTREKLTDLMESKAISADYAMDLLMVAKYYERIGDHATNVAEWVVFSITGNHEDYEENDHH</sequence>
<evidence type="ECO:0000256" key="5">
    <source>
        <dbReference type="ARBA" id="ARBA00022490"/>
    </source>
</evidence>